<accession>A0A917NY92</accession>
<organism evidence="2 3">
    <name type="scientific">Streptomyces lacrimifluminis</name>
    <dbReference type="NCBI Taxonomy" id="1500077"/>
    <lineage>
        <taxon>Bacteria</taxon>
        <taxon>Bacillati</taxon>
        <taxon>Actinomycetota</taxon>
        <taxon>Actinomycetes</taxon>
        <taxon>Kitasatosporales</taxon>
        <taxon>Streptomycetaceae</taxon>
        <taxon>Streptomyces</taxon>
    </lineage>
</organism>
<dbReference type="EMBL" id="BMMU01000012">
    <property type="protein sequence ID" value="GGJ40244.1"/>
    <property type="molecule type" value="Genomic_DNA"/>
</dbReference>
<feature type="chain" id="PRO_5038613517" description="Lipoprotein" evidence="1">
    <location>
        <begin position="25"/>
        <end position="114"/>
    </location>
</feature>
<dbReference type="AlphaFoldDB" id="A0A917NY92"/>
<dbReference type="Proteomes" id="UP000625682">
    <property type="component" value="Unassembled WGS sequence"/>
</dbReference>
<reference evidence="2" key="2">
    <citation type="submission" date="2020-09" db="EMBL/GenBank/DDBJ databases">
        <authorList>
            <person name="Sun Q."/>
            <person name="Zhou Y."/>
        </authorList>
    </citation>
    <scope>NUCLEOTIDE SEQUENCE</scope>
    <source>
        <strain evidence="2">CGMCC 4.7272</strain>
    </source>
</reference>
<proteinExistence type="predicted"/>
<keyword evidence="1" id="KW-0732">Signal</keyword>
<protein>
    <recommendedName>
        <fullName evidence="4">Lipoprotein</fullName>
    </recommendedName>
</protein>
<name>A0A917NY92_9ACTN</name>
<dbReference type="PROSITE" id="PS51257">
    <property type="entry name" value="PROKAR_LIPOPROTEIN"/>
    <property type="match status" value="1"/>
</dbReference>
<evidence type="ECO:0000313" key="3">
    <source>
        <dbReference type="Proteomes" id="UP000625682"/>
    </source>
</evidence>
<comment type="caution">
    <text evidence="2">The sequence shown here is derived from an EMBL/GenBank/DDBJ whole genome shotgun (WGS) entry which is preliminary data.</text>
</comment>
<evidence type="ECO:0000256" key="1">
    <source>
        <dbReference type="SAM" id="SignalP"/>
    </source>
</evidence>
<gene>
    <name evidence="2" type="ORF">GCM10012282_41130</name>
</gene>
<evidence type="ECO:0008006" key="4">
    <source>
        <dbReference type="Google" id="ProtNLM"/>
    </source>
</evidence>
<sequence>MVRSFGGSVAVLVLILGAAVSACGGDSGESPMRATAQDKTQSVKEKQVAEFLAILRENSVLSVNSDVDLAQLGPRCALTLSSSCRATRNWPEARSSSMTIHWTHAKQGSSSKLR</sequence>
<feature type="signal peptide" evidence="1">
    <location>
        <begin position="1"/>
        <end position="24"/>
    </location>
</feature>
<reference evidence="2" key="1">
    <citation type="journal article" date="2014" name="Int. J. Syst. Evol. Microbiol.">
        <title>Complete genome sequence of Corynebacterium casei LMG S-19264T (=DSM 44701T), isolated from a smear-ripened cheese.</title>
        <authorList>
            <consortium name="US DOE Joint Genome Institute (JGI-PGF)"/>
            <person name="Walter F."/>
            <person name="Albersmeier A."/>
            <person name="Kalinowski J."/>
            <person name="Ruckert C."/>
        </authorList>
    </citation>
    <scope>NUCLEOTIDE SEQUENCE</scope>
    <source>
        <strain evidence="2">CGMCC 4.7272</strain>
    </source>
</reference>
<evidence type="ECO:0000313" key="2">
    <source>
        <dbReference type="EMBL" id="GGJ40244.1"/>
    </source>
</evidence>
<keyword evidence="3" id="KW-1185">Reference proteome</keyword>